<evidence type="ECO:0000313" key="4">
    <source>
        <dbReference type="Proteomes" id="UP000515976"/>
    </source>
</evidence>
<proteinExistence type="predicted"/>
<organism evidence="3 4">
    <name type="scientific">Phycicoccus endophyticus</name>
    <dbReference type="NCBI Taxonomy" id="1690220"/>
    <lineage>
        <taxon>Bacteria</taxon>
        <taxon>Bacillati</taxon>
        <taxon>Actinomycetota</taxon>
        <taxon>Actinomycetes</taxon>
        <taxon>Micrococcales</taxon>
        <taxon>Intrasporangiaceae</taxon>
        <taxon>Phycicoccus</taxon>
    </lineage>
</organism>
<dbReference type="Proteomes" id="UP000515976">
    <property type="component" value="Chromosome"/>
</dbReference>
<dbReference type="EMBL" id="CP060712">
    <property type="protein sequence ID" value="QNN49786.1"/>
    <property type="molecule type" value="Genomic_DNA"/>
</dbReference>
<feature type="region of interest" description="Disordered" evidence="1">
    <location>
        <begin position="73"/>
        <end position="93"/>
    </location>
</feature>
<evidence type="ECO:0000256" key="1">
    <source>
        <dbReference type="SAM" id="MobiDB-lite"/>
    </source>
</evidence>
<gene>
    <name evidence="3" type="ORF">H9L10_01430</name>
</gene>
<evidence type="ECO:0000256" key="2">
    <source>
        <dbReference type="SAM" id="SignalP"/>
    </source>
</evidence>
<sequence>MPERRRAAGLALAAAVLVLPGCAATPGAGEALLPRTAGPTSAGPQASVSVTVPAASTEATTPSGQAGLLARLPGPADGSCTPTPQRNLRSGGIGAGDFVRAREAFKAGGSGRKGAEIRLHVIPAHPRQASGATVVLTRLRKPAVTARATATRARVTPDGVRYYALRVTVPGPGTWRAAISAGRDHGCFTIAFNRRAQ</sequence>
<protein>
    <submittedName>
        <fullName evidence="3">Uncharacterized protein</fullName>
    </submittedName>
</protein>
<accession>A0A7G9R2G1</accession>
<feature type="chain" id="PRO_5028798915" evidence="2">
    <location>
        <begin position="24"/>
        <end position="197"/>
    </location>
</feature>
<feature type="signal peptide" evidence="2">
    <location>
        <begin position="1"/>
        <end position="23"/>
    </location>
</feature>
<evidence type="ECO:0000313" key="3">
    <source>
        <dbReference type="EMBL" id="QNN49786.1"/>
    </source>
</evidence>
<dbReference type="KEGG" id="pei:H9L10_01430"/>
<name>A0A7G9R2G1_9MICO</name>
<dbReference type="RefSeq" id="WP_166104931.1">
    <property type="nucleotide sequence ID" value="NZ_BMMY01000004.1"/>
</dbReference>
<keyword evidence="2" id="KW-0732">Signal</keyword>
<keyword evidence="4" id="KW-1185">Reference proteome</keyword>
<reference evidence="3 4" key="1">
    <citation type="submission" date="2020-08" db="EMBL/GenBank/DDBJ databases">
        <title>Genome sequence of Phycicoccus endophyticus JCM 31784T.</title>
        <authorList>
            <person name="Hyun D.-W."/>
            <person name="Bae J.-W."/>
        </authorList>
    </citation>
    <scope>NUCLEOTIDE SEQUENCE [LARGE SCALE GENOMIC DNA]</scope>
    <source>
        <strain evidence="3 4">JCM 31784</strain>
    </source>
</reference>
<dbReference type="AlphaFoldDB" id="A0A7G9R2G1"/>